<protein>
    <submittedName>
        <fullName evidence="1">Uncharacterized protein</fullName>
    </submittedName>
</protein>
<accession>A0AA45C4S1</accession>
<name>A0AA45C4S1_9BACT</name>
<dbReference type="AlphaFoldDB" id="A0AA45C4S1"/>
<evidence type="ECO:0000313" key="1">
    <source>
        <dbReference type="EMBL" id="PWJ86891.1"/>
    </source>
</evidence>
<dbReference type="Proteomes" id="UP000245921">
    <property type="component" value="Unassembled WGS sequence"/>
</dbReference>
<dbReference type="EMBL" id="QGGI01000028">
    <property type="protein sequence ID" value="PWJ86891.1"/>
    <property type="molecule type" value="Genomic_DNA"/>
</dbReference>
<reference evidence="1 2" key="1">
    <citation type="submission" date="2018-05" db="EMBL/GenBank/DDBJ databases">
        <title>Genomic Encyclopedia of Type Strains, Phase IV (KMG-IV): sequencing the most valuable type-strain genomes for metagenomic binning, comparative biology and taxonomic classification.</title>
        <authorList>
            <person name="Goeker M."/>
        </authorList>
    </citation>
    <scope>NUCLEOTIDE SEQUENCE [LARGE SCALE GENOMIC DNA]</scope>
    <source>
        <strain evidence="1 2">DSM 24906</strain>
    </source>
</reference>
<organism evidence="1 2">
    <name type="scientific">Oceanotoga teriensis</name>
    <dbReference type="NCBI Taxonomy" id="515440"/>
    <lineage>
        <taxon>Bacteria</taxon>
        <taxon>Thermotogati</taxon>
        <taxon>Thermotogota</taxon>
        <taxon>Thermotogae</taxon>
        <taxon>Petrotogales</taxon>
        <taxon>Petrotogaceae</taxon>
        <taxon>Oceanotoga</taxon>
    </lineage>
</organism>
<sequence>MLFIIIMVIFILVSKNVYSYCMKKFVYDNHLYSEYILENKLPPEEWINGDNAQKNKNNSLKRINKIIDYFKVSKLVDNDETRENILKDLNEVYENWKVMDVSNFNRKVD</sequence>
<gene>
    <name evidence="1" type="ORF">C7380_1285</name>
</gene>
<proteinExistence type="predicted"/>
<evidence type="ECO:0000313" key="2">
    <source>
        <dbReference type="Proteomes" id="UP000245921"/>
    </source>
</evidence>
<keyword evidence="2" id="KW-1185">Reference proteome</keyword>
<comment type="caution">
    <text evidence="1">The sequence shown here is derived from an EMBL/GenBank/DDBJ whole genome shotgun (WGS) entry which is preliminary data.</text>
</comment>